<dbReference type="SUPFAM" id="SSF103473">
    <property type="entry name" value="MFS general substrate transporter"/>
    <property type="match status" value="1"/>
</dbReference>
<sequence length="436" mass="47177">MRTFAQVLINTMIANITTSFLWFALTFWVYLETRSVLATGIVGGTYMLLVAVFSIVFGTVVDRHRKYHVMLFASVITLVSFSIAGVFYLLYPESAIIDLGGPIFWIFAGVILFGSVIENMRNIALSTTVTLLVPVERHANANGMVGTVQGLAFIVTSVFSGLAIGLLGMGWTLVIAILLTAIALLHLLFLRIPEEAPHVEGGKRPAVDLRGSIAAIRSAPGLFALIIFSTFNNLIGGVYLALMDPYGLELFPVALWGVVFGVASTGFIVGGLVVAKFGLGANPIRTMLVLVVVMGVLGSLFTIRDWWWLYAAGIWLYMTLIPAVEASEQTVIQKVVTFRRQGRVFGFAQAFESAAAPITAFLIAPIAEFIIIPFLETEEGQASWGWLVGDGEARGIALVFFFAGIALVLLALGAFLTKSYRMLSKEYQDGEAPIAA</sequence>
<evidence type="ECO:0000256" key="2">
    <source>
        <dbReference type="ARBA" id="ARBA00022475"/>
    </source>
</evidence>
<dbReference type="PANTHER" id="PTHR23513:SF6">
    <property type="entry name" value="MAJOR FACILITATOR SUPERFAMILY ASSOCIATED DOMAIN-CONTAINING PROTEIN"/>
    <property type="match status" value="1"/>
</dbReference>
<name>A0A9W6M109_9MICO</name>
<feature type="transmembrane region" description="Helical" evidence="6">
    <location>
        <begin position="69"/>
        <end position="91"/>
    </location>
</feature>
<feature type="transmembrane region" description="Helical" evidence="6">
    <location>
        <begin position="103"/>
        <end position="120"/>
    </location>
</feature>
<feature type="transmembrane region" description="Helical" evidence="6">
    <location>
        <begin position="395"/>
        <end position="416"/>
    </location>
</feature>
<dbReference type="Gene3D" id="1.20.1250.20">
    <property type="entry name" value="MFS general substrate transporter like domains"/>
    <property type="match status" value="1"/>
</dbReference>
<feature type="transmembrane region" description="Helical" evidence="6">
    <location>
        <begin position="7"/>
        <end position="30"/>
    </location>
</feature>
<comment type="subcellular location">
    <subcellularLocation>
        <location evidence="1">Cell membrane</location>
        <topology evidence="1">Multi-pass membrane protein</topology>
    </subcellularLocation>
</comment>
<keyword evidence="9" id="KW-1185">Reference proteome</keyword>
<dbReference type="Pfam" id="PF07690">
    <property type="entry name" value="MFS_1"/>
    <property type="match status" value="1"/>
</dbReference>
<keyword evidence="5 6" id="KW-0472">Membrane</keyword>
<dbReference type="InterPro" id="IPR011701">
    <property type="entry name" value="MFS"/>
</dbReference>
<dbReference type="EMBL" id="BSEN01000014">
    <property type="protein sequence ID" value="GLJ77297.1"/>
    <property type="molecule type" value="Genomic_DNA"/>
</dbReference>
<protein>
    <submittedName>
        <fullName evidence="8">Chloramphenicol efflux pump</fullName>
    </submittedName>
</protein>
<feature type="domain" description="Major facilitator superfamily (MFS) profile" evidence="7">
    <location>
        <begin position="1"/>
        <end position="421"/>
    </location>
</feature>
<dbReference type="Proteomes" id="UP001142372">
    <property type="component" value="Unassembled WGS sequence"/>
</dbReference>
<evidence type="ECO:0000313" key="8">
    <source>
        <dbReference type="EMBL" id="GLJ77297.1"/>
    </source>
</evidence>
<evidence type="ECO:0000256" key="3">
    <source>
        <dbReference type="ARBA" id="ARBA00022692"/>
    </source>
</evidence>
<evidence type="ECO:0000256" key="4">
    <source>
        <dbReference type="ARBA" id="ARBA00022989"/>
    </source>
</evidence>
<proteinExistence type="predicted"/>
<evidence type="ECO:0000259" key="7">
    <source>
        <dbReference type="PROSITE" id="PS50850"/>
    </source>
</evidence>
<evidence type="ECO:0000256" key="1">
    <source>
        <dbReference type="ARBA" id="ARBA00004651"/>
    </source>
</evidence>
<keyword evidence="4 6" id="KW-1133">Transmembrane helix</keyword>
<dbReference type="InterPro" id="IPR036259">
    <property type="entry name" value="MFS_trans_sf"/>
</dbReference>
<evidence type="ECO:0000256" key="6">
    <source>
        <dbReference type="SAM" id="Phobius"/>
    </source>
</evidence>
<evidence type="ECO:0000313" key="9">
    <source>
        <dbReference type="Proteomes" id="UP001142372"/>
    </source>
</evidence>
<dbReference type="CDD" id="cd06173">
    <property type="entry name" value="MFS_MefA_like"/>
    <property type="match status" value="1"/>
</dbReference>
<dbReference type="InterPro" id="IPR020846">
    <property type="entry name" value="MFS_dom"/>
</dbReference>
<feature type="transmembrane region" description="Helical" evidence="6">
    <location>
        <begin position="36"/>
        <end position="57"/>
    </location>
</feature>
<keyword evidence="3 6" id="KW-0812">Transmembrane</keyword>
<dbReference type="AlphaFoldDB" id="A0A9W6M109"/>
<dbReference type="GO" id="GO:0022857">
    <property type="term" value="F:transmembrane transporter activity"/>
    <property type="evidence" value="ECO:0007669"/>
    <property type="project" value="InterPro"/>
</dbReference>
<feature type="transmembrane region" description="Helical" evidence="6">
    <location>
        <begin position="141"/>
        <end position="164"/>
    </location>
</feature>
<dbReference type="PROSITE" id="PS50850">
    <property type="entry name" value="MFS"/>
    <property type="match status" value="1"/>
</dbReference>
<comment type="caution">
    <text evidence="8">The sequence shown here is derived from an EMBL/GenBank/DDBJ whole genome shotgun (WGS) entry which is preliminary data.</text>
</comment>
<dbReference type="GO" id="GO:0005886">
    <property type="term" value="C:plasma membrane"/>
    <property type="evidence" value="ECO:0007669"/>
    <property type="project" value="UniProtKB-SubCell"/>
</dbReference>
<reference evidence="8" key="2">
    <citation type="submission" date="2023-01" db="EMBL/GenBank/DDBJ databases">
        <authorList>
            <person name="Sun Q."/>
            <person name="Evtushenko L."/>
        </authorList>
    </citation>
    <scope>NUCLEOTIDE SEQUENCE</scope>
    <source>
        <strain evidence="8">VKM Ac-1401</strain>
    </source>
</reference>
<feature type="transmembrane region" description="Helical" evidence="6">
    <location>
        <begin position="170"/>
        <end position="190"/>
    </location>
</feature>
<feature type="transmembrane region" description="Helical" evidence="6">
    <location>
        <begin position="344"/>
        <end position="375"/>
    </location>
</feature>
<gene>
    <name evidence="8" type="ORF">GCM10017584_28710</name>
</gene>
<feature type="transmembrane region" description="Helical" evidence="6">
    <location>
        <begin position="254"/>
        <end position="275"/>
    </location>
</feature>
<keyword evidence="2" id="KW-1003">Cell membrane</keyword>
<feature type="transmembrane region" description="Helical" evidence="6">
    <location>
        <begin position="222"/>
        <end position="242"/>
    </location>
</feature>
<accession>A0A9W6M109</accession>
<evidence type="ECO:0000256" key="5">
    <source>
        <dbReference type="ARBA" id="ARBA00023136"/>
    </source>
</evidence>
<feature type="transmembrane region" description="Helical" evidence="6">
    <location>
        <begin position="307"/>
        <end position="324"/>
    </location>
</feature>
<dbReference type="PANTHER" id="PTHR23513">
    <property type="entry name" value="INTEGRAL MEMBRANE EFFLUX PROTEIN-RELATED"/>
    <property type="match status" value="1"/>
</dbReference>
<reference evidence="8" key="1">
    <citation type="journal article" date="2014" name="Int. J. Syst. Evol. Microbiol.">
        <title>Complete genome sequence of Corynebacterium casei LMG S-19264T (=DSM 44701T), isolated from a smear-ripened cheese.</title>
        <authorList>
            <consortium name="US DOE Joint Genome Institute (JGI-PGF)"/>
            <person name="Walter F."/>
            <person name="Albersmeier A."/>
            <person name="Kalinowski J."/>
            <person name="Ruckert C."/>
        </authorList>
    </citation>
    <scope>NUCLEOTIDE SEQUENCE</scope>
    <source>
        <strain evidence="8">VKM Ac-1401</strain>
    </source>
</reference>
<organism evidence="8 9">
    <name type="scientific">Leifsonia poae</name>
    <dbReference type="NCBI Taxonomy" id="110933"/>
    <lineage>
        <taxon>Bacteria</taxon>
        <taxon>Bacillati</taxon>
        <taxon>Actinomycetota</taxon>
        <taxon>Actinomycetes</taxon>
        <taxon>Micrococcales</taxon>
        <taxon>Microbacteriaceae</taxon>
        <taxon>Leifsonia</taxon>
    </lineage>
</organism>
<feature type="transmembrane region" description="Helical" evidence="6">
    <location>
        <begin position="282"/>
        <end position="301"/>
    </location>
</feature>